<gene>
    <name evidence="2" type="ORF">LOD99_1113</name>
</gene>
<feature type="compositionally biased region" description="Basic residues" evidence="1">
    <location>
        <begin position="63"/>
        <end position="72"/>
    </location>
</feature>
<dbReference type="Proteomes" id="UP001165289">
    <property type="component" value="Unassembled WGS sequence"/>
</dbReference>
<keyword evidence="3" id="KW-1185">Reference proteome</keyword>
<feature type="region of interest" description="Disordered" evidence="1">
    <location>
        <begin position="1"/>
        <end position="81"/>
    </location>
</feature>
<evidence type="ECO:0000256" key="1">
    <source>
        <dbReference type="SAM" id="MobiDB-lite"/>
    </source>
</evidence>
<feature type="compositionally biased region" description="Polar residues" evidence="1">
    <location>
        <begin position="19"/>
        <end position="33"/>
    </location>
</feature>
<protein>
    <submittedName>
        <fullName evidence="2">Uncharacterized protein</fullName>
    </submittedName>
</protein>
<reference evidence="2 3" key="1">
    <citation type="journal article" date="2023" name="BMC Biol.">
        <title>The compact genome of the sponge Oopsacas minuta (Hexactinellida) is lacking key metazoan core genes.</title>
        <authorList>
            <person name="Santini S."/>
            <person name="Schenkelaars Q."/>
            <person name="Jourda C."/>
            <person name="Duchesne M."/>
            <person name="Belahbib H."/>
            <person name="Rocher C."/>
            <person name="Selva M."/>
            <person name="Riesgo A."/>
            <person name="Vervoort M."/>
            <person name="Leys S.P."/>
            <person name="Kodjabachian L."/>
            <person name="Le Bivic A."/>
            <person name="Borchiellini C."/>
            <person name="Claverie J.M."/>
            <person name="Renard E."/>
        </authorList>
    </citation>
    <scope>NUCLEOTIDE SEQUENCE [LARGE SCALE GENOMIC DNA]</scope>
    <source>
        <strain evidence="2">SPO-2</strain>
    </source>
</reference>
<feature type="compositionally biased region" description="Polar residues" evidence="1">
    <location>
        <begin position="40"/>
        <end position="57"/>
    </location>
</feature>
<evidence type="ECO:0000313" key="2">
    <source>
        <dbReference type="EMBL" id="KAI6656313.1"/>
    </source>
</evidence>
<organism evidence="2 3">
    <name type="scientific">Oopsacas minuta</name>
    <dbReference type="NCBI Taxonomy" id="111878"/>
    <lineage>
        <taxon>Eukaryota</taxon>
        <taxon>Metazoa</taxon>
        <taxon>Porifera</taxon>
        <taxon>Hexactinellida</taxon>
        <taxon>Hexasterophora</taxon>
        <taxon>Lyssacinosida</taxon>
        <taxon>Leucopsacidae</taxon>
        <taxon>Oopsacas</taxon>
    </lineage>
</organism>
<accession>A0AAV7K553</accession>
<comment type="caution">
    <text evidence="2">The sequence shown here is derived from an EMBL/GenBank/DDBJ whole genome shotgun (WGS) entry which is preliminary data.</text>
</comment>
<proteinExistence type="predicted"/>
<sequence>MTRVLESMQAMMAQHKSKNSIPQEIETSGTQSTQEEDTPTPRSATKITSNIQARNYSNYKNVKNARKNRKRKLNTDWNMNKRNKSDEKFEIVAQAEVEVVRHNPEVAGRVVYSITRPHHSNQRGMYQIPASSNK</sequence>
<dbReference type="AlphaFoldDB" id="A0AAV7K553"/>
<name>A0AAV7K553_9METZ</name>
<dbReference type="EMBL" id="JAKMXF010000144">
    <property type="protein sequence ID" value="KAI6656313.1"/>
    <property type="molecule type" value="Genomic_DNA"/>
</dbReference>
<evidence type="ECO:0000313" key="3">
    <source>
        <dbReference type="Proteomes" id="UP001165289"/>
    </source>
</evidence>